<dbReference type="NCBIfam" id="TIGR04183">
    <property type="entry name" value="Por_Secre_tail"/>
    <property type="match status" value="1"/>
</dbReference>
<reference evidence="4 5" key="1">
    <citation type="submission" date="2018-06" db="EMBL/GenBank/DDBJ databases">
        <title>Genomic Encyclopedia of Archaeal and Bacterial Type Strains, Phase II (KMG-II): from individual species to whole genera.</title>
        <authorList>
            <person name="Goeker M."/>
        </authorList>
    </citation>
    <scope>NUCLEOTIDE SEQUENCE [LARGE SCALE GENOMIC DNA]</scope>
    <source>
        <strain evidence="4 5">DSM 12408</strain>
    </source>
</reference>
<dbReference type="InterPro" id="IPR011041">
    <property type="entry name" value="Quinoprot_gluc/sorb_DH_b-prop"/>
</dbReference>
<dbReference type="InterPro" id="IPR011042">
    <property type="entry name" value="6-blade_b-propeller_TolB-like"/>
</dbReference>
<evidence type="ECO:0000256" key="1">
    <source>
        <dbReference type="ARBA" id="ARBA00022729"/>
    </source>
</evidence>
<dbReference type="PANTHER" id="PTHR19328">
    <property type="entry name" value="HEDGEHOG-INTERACTING PROTEIN"/>
    <property type="match status" value="1"/>
</dbReference>
<dbReference type="Pfam" id="PF07995">
    <property type="entry name" value="GSDH"/>
    <property type="match status" value="1"/>
</dbReference>
<evidence type="ECO:0000313" key="5">
    <source>
        <dbReference type="Proteomes" id="UP000248987"/>
    </source>
</evidence>
<dbReference type="AlphaFoldDB" id="A0A1A7R405"/>
<evidence type="ECO:0000259" key="2">
    <source>
        <dbReference type="Pfam" id="PF07995"/>
    </source>
</evidence>
<sequence length="467" mass="51689">MKNIIFLIGFLCGVNSFAQEIEIELFVSGVPNPVSIKHAGDSRLFIVDLRGLIYIINEDGKVNDAPFLDIKDRVSDAQDERGLLGLAFHPNYTSNGYFYVNYVNGNLETIISRFTSSTADPSMADPNSELILMIIPQPYSNHNGGELVFNADGLLYIALGDGGGDGDPDKKAQNLNSFLGKILRIDVDKPEDGKNYGIPDTNPYVGNPDALDEIWAYGLRNPWKFSIDHVTNELWIADVGQSNSEEINNVSATEGGLNYGWPCYEGNEFYTDIECSDVDALTYPITGYSHINSGVPKCSITGGYRYRGVAQPNFTGIYFFADFCSSEIGMLTEKEGVWTMAFSEAFQGNNWTTFGEDNKGELYIGAINSGSIYKIKDPNLHIAQSDLPDMKLYPNPAGAELIIDFGSKNNPISKLHIYNIQGQQIKTLVTFESHLSKISTENLAKGMYLMEIYNADGQKTTRKFVKN</sequence>
<proteinExistence type="predicted"/>
<dbReference type="RefSeq" id="WP_066432048.1">
    <property type="nucleotide sequence ID" value="NZ_LZRN01000008.1"/>
</dbReference>
<dbReference type="Proteomes" id="UP000248987">
    <property type="component" value="Unassembled WGS sequence"/>
</dbReference>
<dbReference type="Gene3D" id="2.120.10.30">
    <property type="entry name" value="TolB, C-terminal domain"/>
    <property type="match status" value="1"/>
</dbReference>
<keyword evidence="1" id="KW-0732">Signal</keyword>
<dbReference type="EMBL" id="QLLQ01000005">
    <property type="protein sequence ID" value="RAJ24876.1"/>
    <property type="molecule type" value="Genomic_DNA"/>
</dbReference>
<gene>
    <name evidence="4" type="ORF">LX77_01875</name>
</gene>
<keyword evidence="5" id="KW-1185">Reference proteome</keyword>
<name>A0A1A7R405_9FLAO</name>
<dbReference type="InterPro" id="IPR026444">
    <property type="entry name" value="Secre_tail"/>
</dbReference>
<feature type="domain" description="Glucose/Sorbosone dehydrogenase" evidence="2">
    <location>
        <begin position="32"/>
        <end position="336"/>
    </location>
</feature>
<dbReference type="STRING" id="49280.A9996_05560"/>
<organism evidence="4 5">
    <name type="scientific">Gelidibacter algens</name>
    <dbReference type="NCBI Taxonomy" id="49280"/>
    <lineage>
        <taxon>Bacteria</taxon>
        <taxon>Pseudomonadati</taxon>
        <taxon>Bacteroidota</taxon>
        <taxon>Flavobacteriia</taxon>
        <taxon>Flavobacteriales</taxon>
        <taxon>Flavobacteriaceae</taxon>
        <taxon>Gelidibacter</taxon>
    </lineage>
</organism>
<dbReference type="InterPro" id="IPR012938">
    <property type="entry name" value="Glc/Sorbosone_DH"/>
</dbReference>
<dbReference type="Pfam" id="PF18962">
    <property type="entry name" value="Por_Secre_tail"/>
    <property type="match status" value="1"/>
</dbReference>
<protein>
    <submittedName>
        <fullName evidence="4">Putative secreted protein (Por secretion system target)</fullName>
    </submittedName>
</protein>
<evidence type="ECO:0000259" key="3">
    <source>
        <dbReference type="Pfam" id="PF18962"/>
    </source>
</evidence>
<dbReference type="OrthoDB" id="9770043at2"/>
<accession>A0A1A7R405</accession>
<dbReference type="PANTHER" id="PTHR19328:SF75">
    <property type="entry name" value="ALDOSE SUGAR DEHYDROGENASE YLII"/>
    <property type="match status" value="1"/>
</dbReference>
<feature type="domain" description="Secretion system C-terminal sorting" evidence="3">
    <location>
        <begin position="392"/>
        <end position="465"/>
    </location>
</feature>
<dbReference type="SUPFAM" id="SSF50952">
    <property type="entry name" value="Soluble quinoprotein glucose dehydrogenase"/>
    <property type="match status" value="1"/>
</dbReference>
<comment type="caution">
    <text evidence="4">The sequence shown here is derived from an EMBL/GenBank/DDBJ whole genome shotgun (WGS) entry which is preliminary data.</text>
</comment>
<evidence type="ECO:0000313" key="4">
    <source>
        <dbReference type="EMBL" id="RAJ24876.1"/>
    </source>
</evidence>